<comment type="caution">
    <text evidence="12">The sequence shown here is derived from an EMBL/GenBank/DDBJ whole genome shotgun (WGS) entry which is preliminary data.</text>
</comment>
<dbReference type="EMBL" id="JAOYFB010000005">
    <property type="protein sequence ID" value="KAK4016006.1"/>
    <property type="molecule type" value="Genomic_DNA"/>
</dbReference>
<dbReference type="PANTHER" id="PTHR21527:SF6">
    <property type="entry name" value="NUCLEOPORIN NUP35"/>
    <property type="match status" value="1"/>
</dbReference>
<organism evidence="12 13">
    <name type="scientific">Daphnia magna</name>
    <dbReference type="NCBI Taxonomy" id="35525"/>
    <lineage>
        <taxon>Eukaryota</taxon>
        <taxon>Metazoa</taxon>
        <taxon>Ecdysozoa</taxon>
        <taxon>Arthropoda</taxon>
        <taxon>Crustacea</taxon>
        <taxon>Branchiopoda</taxon>
        <taxon>Diplostraca</taxon>
        <taxon>Cladocera</taxon>
        <taxon>Anomopoda</taxon>
        <taxon>Daphniidae</taxon>
        <taxon>Daphnia</taxon>
    </lineage>
</organism>
<reference evidence="12 13" key="1">
    <citation type="journal article" date="2023" name="Nucleic Acids Res.">
        <title>The hologenome of Daphnia magna reveals possible DNA methylation and microbiome-mediated evolution of the host genome.</title>
        <authorList>
            <person name="Chaturvedi A."/>
            <person name="Li X."/>
            <person name="Dhandapani V."/>
            <person name="Marshall H."/>
            <person name="Kissane S."/>
            <person name="Cuenca-Cambronero M."/>
            <person name="Asole G."/>
            <person name="Calvet F."/>
            <person name="Ruiz-Romero M."/>
            <person name="Marangio P."/>
            <person name="Guigo R."/>
            <person name="Rago D."/>
            <person name="Mirbahai L."/>
            <person name="Eastwood N."/>
            <person name="Colbourne J.K."/>
            <person name="Zhou J."/>
            <person name="Mallon E."/>
            <person name="Orsini L."/>
        </authorList>
    </citation>
    <scope>NUCLEOTIDE SEQUENCE [LARGE SCALE GENOMIC DNA]</scope>
    <source>
        <strain evidence="12">LRV0_1</strain>
    </source>
</reference>
<dbReference type="InterPro" id="IPR035979">
    <property type="entry name" value="RBD_domain_sf"/>
</dbReference>
<protein>
    <recommendedName>
        <fullName evidence="9">Nucleoporin NUP53</fullName>
    </recommendedName>
</protein>
<evidence type="ECO:0000313" key="12">
    <source>
        <dbReference type="EMBL" id="KAK4016006.1"/>
    </source>
</evidence>
<keyword evidence="5 9" id="KW-0653">Protein transport</keyword>
<dbReference type="Proteomes" id="UP001234178">
    <property type="component" value="Unassembled WGS sequence"/>
</dbReference>
<feature type="region of interest" description="Disordered" evidence="10">
    <location>
        <begin position="1"/>
        <end position="119"/>
    </location>
</feature>
<dbReference type="Pfam" id="PF05172">
    <property type="entry name" value="RRM_Nup35"/>
    <property type="match status" value="1"/>
</dbReference>
<evidence type="ECO:0000256" key="7">
    <source>
        <dbReference type="ARBA" id="ARBA00023132"/>
    </source>
</evidence>
<evidence type="ECO:0000256" key="10">
    <source>
        <dbReference type="SAM" id="MobiDB-lite"/>
    </source>
</evidence>
<feature type="compositionally biased region" description="Low complexity" evidence="10">
    <location>
        <begin position="65"/>
        <end position="74"/>
    </location>
</feature>
<keyword evidence="7 9" id="KW-0906">Nuclear pore complex</keyword>
<feature type="compositionally biased region" description="Polar residues" evidence="10">
    <location>
        <begin position="10"/>
        <end position="27"/>
    </location>
</feature>
<evidence type="ECO:0000256" key="2">
    <source>
        <dbReference type="ARBA" id="ARBA00009454"/>
    </source>
</evidence>
<name>A0ABQ9ZSU4_9CRUS</name>
<dbReference type="PROSITE" id="PS51472">
    <property type="entry name" value="RRM_NUP35"/>
    <property type="match status" value="1"/>
</dbReference>
<keyword evidence="8 9" id="KW-0539">Nucleus</keyword>
<comment type="function">
    <text evidence="9">Functions as a component of the nuclear pore complex (NPC).</text>
</comment>
<evidence type="ECO:0000256" key="4">
    <source>
        <dbReference type="ARBA" id="ARBA00022816"/>
    </source>
</evidence>
<evidence type="ECO:0000256" key="3">
    <source>
        <dbReference type="ARBA" id="ARBA00022448"/>
    </source>
</evidence>
<dbReference type="PIRSF" id="PIRSF038119">
    <property type="entry name" value="Nucleoporin_NUP53"/>
    <property type="match status" value="1"/>
</dbReference>
<evidence type="ECO:0000256" key="9">
    <source>
        <dbReference type="PIRNR" id="PIRNR038119"/>
    </source>
</evidence>
<dbReference type="Gene3D" id="3.30.70.330">
    <property type="match status" value="1"/>
</dbReference>
<evidence type="ECO:0000256" key="6">
    <source>
        <dbReference type="ARBA" id="ARBA00023010"/>
    </source>
</evidence>
<evidence type="ECO:0000256" key="8">
    <source>
        <dbReference type="ARBA" id="ARBA00023242"/>
    </source>
</evidence>
<dbReference type="InterPro" id="IPR007846">
    <property type="entry name" value="RRM_NUP35_dom"/>
</dbReference>
<keyword evidence="4 9" id="KW-0509">mRNA transport</keyword>
<evidence type="ECO:0000259" key="11">
    <source>
        <dbReference type="PROSITE" id="PS51472"/>
    </source>
</evidence>
<gene>
    <name evidence="12" type="ORF">OUZ56_030969</name>
</gene>
<accession>A0ABQ9ZSU4</accession>
<keyword evidence="6 9" id="KW-0811">Translocation</keyword>
<keyword evidence="13" id="KW-1185">Reference proteome</keyword>
<dbReference type="InterPro" id="IPR017389">
    <property type="entry name" value="Nucleoporin_NUP53"/>
</dbReference>
<feature type="compositionally biased region" description="Low complexity" evidence="10">
    <location>
        <begin position="100"/>
        <end position="109"/>
    </location>
</feature>
<dbReference type="SUPFAM" id="SSF54928">
    <property type="entry name" value="RNA-binding domain, RBD"/>
    <property type="match status" value="1"/>
</dbReference>
<evidence type="ECO:0000313" key="13">
    <source>
        <dbReference type="Proteomes" id="UP001234178"/>
    </source>
</evidence>
<dbReference type="InterPro" id="IPR012677">
    <property type="entry name" value="Nucleotide-bd_a/b_plait_sf"/>
</dbReference>
<dbReference type="PANTHER" id="PTHR21527">
    <property type="entry name" value="NUCLEOPORIN NUP35"/>
    <property type="match status" value="1"/>
</dbReference>
<comment type="similarity">
    <text evidence="2 9">Belongs to the Nup35 family.</text>
</comment>
<feature type="domain" description="RRM Nup35-type" evidence="11">
    <location>
        <begin position="137"/>
        <end position="217"/>
    </location>
</feature>
<proteinExistence type="inferred from homology"/>
<evidence type="ECO:0000256" key="1">
    <source>
        <dbReference type="ARBA" id="ARBA00004567"/>
    </source>
</evidence>
<dbReference type="CDD" id="cd12441">
    <property type="entry name" value="RRM_Nup53_like"/>
    <property type="match status" value="1"/>
</dbReference>
<comment type="subcellular location">
    <subcellularLocation>
        <location evidence="1 9">Nucleus</location>
        <location evidence="1 9">Nuclear pore complex</location>
    </subcellularLocation>
</comment>
<keyword evidence="3 9" id="KW-0813">Transport</keyword>
<feature type="compositionally biased region" description="Polar residues" evidence="10">
    <location>
        <begin position="47"/>
        <end position="64"/>
    </location>
</feature>
<evidence type="ECO:0000256" key="5">
    <source>
        <dbReference type="ARBA" id="ARBA00022927"/>
    </source>
</evidence>
<sequence length="305" mass="32621">MEPMALGSPASPSSGTGVYSNQPQSGAQYLPGFLMGDVTSQGGGRPFQTSPMKMMKGSSTTGYLSVSPPSSSVPTPKANRLIGKTDKPGGPPVQRLFSATGPSTPSTPSDYAHLPSTPHANYSVSSQVDQSDHFEDSDAGTWVTVFGFPPSAASYVLTQTGMWGHIMEHRIPSQGNWMHLKFASRLQARKALARNGRLLTDTLMIGVVPCTDGAIMEESRKENLQAISTPSMRVTSTPQPAVWDRSSSFALGTSATPSALDRSNLRPLTQTYKGAQTDYEVNQQRATPQQNSSLVAKAMDFVFGW</sequence>